<gene>
    <name evidence="4" type="ORF">VNI00_008325</name>
</gene>
<keyword evidence="5" id="KW-1185">Reference proteome</keyword>
<dbReference type="Pfam" id="PF00857">
    <property type="entry name" value="Isochorismatase"/>
    <property type="match status" value="1"/>
</dbReference>
<evidence type="ECO:0000313" key="5">
    <source>
        <dbReference type="Proteomes" id="UP001383192"/>
    </source>
</evidence>
<keyword evidence="2" id="KW-0378">Hydrolase</keyword>
<feature type="domain" description="Isochorismatase-like" evidence="3">
    <location>
        <begin position="29"/>
        <end position="207"/>
    </location>
</feature>
<dbReference type="SUPFAM" id="SSF52499">
    <property type="entry name" value="Isochorismatase-like hydrolases"/>
    <property type="match status" value="1"/>
</dbReference>
<protein>
    <recommendedName>
        <fullName evidence="3">Isochorismatase-like domain-containing protein</fullName>
    </recommendedName>
</protein>
<dbReference type="Proteomes" id="UP001383192">
    <property type="component" value="Unassembled WGS sequence"/>
</dbReference>
<name>A0AAW0CX43_9AGAR</name>
<sequence>MAPIDHPSAEDYIKVAGFANIMGWGSKPALILIDVCKAYWTEGSPLDITTSPVGKDAPDSMRRLLDAARKGSVPVIWTKVQYDHPDMKDAGLFYTKAKALSVWQKGDQRGLDGWVEGLVPIEQDVVVVKQYASAFFGTSLASTLRTMNVDTLVICGVSTSGCVRATALDAMQNGFRPMIVGAACGDRSAEIQNANLFDLHAKYADVVEESDAITKLNKGWS</sequence>
<dbReference type="AlphaFoldDB" id="A0AAW0CX43"/>
<dbReference type="GO" id="GO:0016787">
    <property type="term" value="F:hydrolase activity"/>
    <property type="evidence" value="ECO:0007669"/>
    <property type="project" value="UniProtKB-KW"/>
</dbReference>
<dbReference type="EMBL" id="JAYKXP010000028">
    <property type="protein sequence ID" value="KAK7043713.1"/>
    <property type="molecule type" value="Genomic_DNA"/>
</dbReference>
<reference evidence="4 5" key="1">
    <citation type="submission" date="2024-01" db="EMBL/GenBank/DDBJ databases">
        <title>A draft genome for a cacao thread blight-causing isolate of Paramarasmius palmivorus.</title>
        <authorList>
            <person name="Baruah I.K."/>
            <person name="Bukari Y."/>
            <person name="Amoako-Attah I."/>
            <person name="Meinhardt L.W."/>
            <person name="Bailey B.A."/>
            <person name="Cohen S.P."/>
        </authorList>
    </citation>
    <scope>NUCLEOTIDE SEQUENCE [LARGE SCALE GENOMIC DNA]</scope>
    <source>
        <strain evidence="4 5">GH-12</strain>
    </source>
</reference>
<comment type="caution">
    <text evidence="4">The sequence shown here is derived from an EMBL/GenBank/DDBJ whole genome shotgun (WGS) entry which is preliminary data.</text>
</comment>
<comment type="similarity">
    <text evidence="1">Belongs to the isochorismatase family.</text>
</comment>
<evidence type="ECO:0000256" key="1">
    <source>
        <dbReference type="ARBA" id="ARBA00006336"/>
    </source>
</evidence>
<accession>A0AAW0CX43</accession>
<evidence type="ECO:0000313" key="4">
    <source>
        <dbReference type="EMBL" id="KAK7043713.1"/>
    </source>
</evidence>
<dbReference type="Gene3D" id="3.40.50.850">
    <property type="entry name" value="Isochorismatase-like"/>
    <property type="match status" value="1"/>
</dbReference>
<proteinExistence type="inferred from homology"/>
<evidence type="ECO:0000259" key="3">
    <source>
        <dbReference type="Pfam" id="PF00857"/>
    </source>
</evidence>
<dbReference type="InterPro" id="IPR036380">
    <property type="entry name" value="Isochorismatase-like_sf"/>
</dbReference>
<evidence type="ECO:0000256" key="2">
    <source>
        <dbReference type="ARBA" id="ARBA00022801"/>
    </source>
</evidence>
<dbReference type="InterPro" id="IPR000868">
    <property type="entry name" value="Isochorismatase-like_dom"/>
</dbReference>
<dbReference type="InterPro" id="IPR050272">
    <property type="entry name" value="Isochorismatase-like_hydrls"/>
</dbReference>
<dbReference type="PANTHER" id="PTHR43540:SF1">
    <property type="entry name" value="ISOCHORISMATASE HYDROLASE"/>
    <property type="match status" value="1"/>
</dbReference>
<organism evidence="4 5">
    <name type="scientific">Paramarasmius palmivorus</name>
    <dbReference type="NCBI Taxonomy" id="297713"/>
    <lineage>
        <taxon>Eukaryota</taxon>
        <taxon>Fungi</taxon>
        <taxon>Dikarya</taxon>
        <taxon>Basidiomycota</taxon>
        <taxon>Agaricomycotina</taxon>
        <taxon>Agaricomycetes</taxon>
        <taxon>Agaricomycetidae</taxon>
        <taxon>Agaricales</taxon>
        <taxon>Marasmiineae</taxon>
        <taxon>Marasmiaceae</taxon>
        <taxon>Paramarasmius</taxon>
    </lineage>
</organism>
<dbReference type="PANTHER" id="PTHR43540">
    <property type="entry name" value="PEROXYUREIDOACRYLATE/UREIDOACRYLATE AMIDOHYDROLASE-RELATED"/>
    <property type="match status" value="1"/>
</dbReference>